<dbReference type="GO" id="GO:0006526">
    <property type="term" value="P:L-arginine biosynthetic process"/>
    <property type="evidence" value="ECO:0007669"/>
    <property type="project" value="UniProtKB-UniRule"/>
</dbReference>
<dbReference type="AlphaFoldDB" id="A0A366IAN8"/>
<name>A0A366IAN8_9FIRM</name>
<dbReference type="Gene3D" id="3.40.50.880">
    <property type="match status" value="1"/>
</dbReference>
<comment type="caution">
    <text evidence="11">Lacks conserved residue(s) required for the propagation of feature annotation.</text>
</comment>
<dbReference type="RefSeq" id="WP_113919875.1">
    <property type="nucleotide sequence ID" value="NZ_QNRX01000004.1"/>
</dbReference>
<dbReference type="InterPro" id="IPR006274">
    <property type="entry name" value="CarbamoylP_synth_ssu"/>
</dbReference>
<feature type="binding site" evidence="11">
    <location>
        <position position="249"/>
    </location>
    <ligand>
        <name>L-glutamine</name>
        <dbReference type="ChEBI" id="CHEBI:58359"/>
    </ligand>
</feature>
<dbReference type="NCBIfam" id="NF009475">
    <property type="entry name" value="PRK12838.1"/>
    <property type="match status" value="1"/>
</dbReference>
<comment type="catalytic activity">
    <reaction evidence="9 11">
        <text>hydrogencarbonate + L-glutamine + 2 ATP + H2O = carbamoyl phosphate + L-glutamate + 2 ADP + phosphate + 2 H(+)</text>
        <dbReference type="Rhea" id="RHEA:18633"/>
        <dbReference type="ChEBI" id="CHEBI:15377"/>
        <dbReference type="ChEBI" id="CHEBI:15378"/>
        <dbReference type="ChEBI" id="CHEBI:17544"/>
        <dbReference type="ChEBI" id="CHEBI:29985"/>
        <dbReference type="ChEBI" id="CHEBI:30616"/>
        <dbReference type="ChEBI" id="CHEBI:43474"/>
        <dbReference type="ChEBI" id="CHEBI:58228"/>
        <dbReference type="ChEBI" id="CHEBI:58359"/>
        <dbReference type="ChEBI" id="CHEBI:456216"/>
        <dbReference type="EC" id="6.3.5.5"/>
    </reaction>
</comment>
<evidence type="ECO:0000256" key="4">
    <source>
        <dbReference type="ARBA" id="ARBA00022598"/>
    </source>
</evidence>
<dbReference type="GO" id="GO:0044205">
    <property type="term" value="P:'de novo' UMP biosynthetic process"/>
    <property type="evidence" value="ECO:0007669"/>
    <property type="project" value="UniProtKB-UniRule"/>
</dbReference>
<comment type="similarity">
    <text evidence="3 11">Belongs to the CarA family.</text>
</comment>
<dbReference type="PANTHER" id="PTHR43418:SF7">
    <property type="entry name" value="CARBAMOYL-PHOSPHATE SYNTHASE SMALL CHAIN"/>
    <property type="match status" value="1"/>
</dbReference>
<feature type="active site" evidence="11">
    <location>
        <position position="329"/>
    </location>
</feature>
<dbReference type="GO" id="GO:0006541">
    <property type="term" value="P:glutamine metabolic process"/>
    <property type="evidence" value="ECO:0007669"/>
    <property type="project" value="InterPro"/>
</dbReference>
<evidence type="ECO:0000256" key="1">
    <source>
        <dbReference type="ARBA" id="ARBA00004812"/>
    </source>
</evidence>
<keyword evidence="11" id="KW-0028">Amino-acid biosynthesis</keyword>
<dbReference type="InterPro" id="IPR017926">
    <property type="entry name" value="GATASE"/>
</dbReference>
<dbReference type="UniPathway" id="UPA00070">
    <property type="reaction ID" value="UER00115"/>
</dbReference>
<feature type="binding site" evidence="11">
    <location>
        <position position="220"/>
    </location>
    <ligand>
        <name>L-glutamine</name>
        <dbReference type="ChEBI" id="CHEBI:58359"/>
    </ligand>
</feature>
<gene>
    <name evidence="11" type="primary">carA</name>
    <name evidence="13" type="ORF">DES36_1049</name>
</gene>
<dbReference type="UniPathway" id="UPA00068">
    <property type="reaction ID" value="UER00171"/>
</dbReference>
<sequence length="348" mass="38942">MKAYLQLENDITFEGRAFGKVGDTVGEVVFDTSMAGYQELITDPSYYGQILTMTYPLIGNYGINLEDDQSESPKIKGLIVREKCDFPNNFRCELDLEGYLKYNNIMGLEGIDTRALTKIIRRNGTLRGLISLRRLPHTKLMDMLDGYNNSKAVDMVTTKETYTIEGSGRNLAVIDFGIKNTILQALKDKDLKITVFPSNTSVSEILSSNPQGLFLSNGPGDPKDYPEIIENVKALLEKIPTMGNGLGHQFIALALGGDTEKLAFGHRGSNHPVKDIYKDRSYITSQNHGYVVSKVPEDMEITHISLNDQTIEGLRHKTKPILSVQFQPEAYPGTEDMIDIFDEFIEQL</sequence>
<comment type="subunit">
    <text evidence="11">Composed of two chains; the small (or glutamine) chain promotes the hydrolysis of glutamine to ammonia, which is used by the large (or ammonia) chain to synthesize carbamoyl phosphate. Tetramer of heterodimers (alpha,beta)4.</text>
</comment>
<dbReference type="Proteomes" id="UP000253490">
    <property type="component" value="Unassembled WGS sequence"/>
</dbReference>
<dbReference type="PANTHER" id="PTHR43418">
    <property type="entry name" value="MULTIFUNCTIONAL TRYPTOPHAN BIOSYNTHESIS PROTEIN-RELATED"/>
    <property type="match status" value="1"/>
</dbReference>
<keyword evidence="6 11" id="KW-0067">ATP-binding</keyword>
<comment type="function">
    <text evidence="11">Small subunit of the glutamine-dependent carbamoyl phosphate synthetase (CPSase). CPSase catalyzes the formation of carbamoyl phosphate from the ammonia moiety of glutamine, carbonate, and phosphate donated by ATP, constituting the first step of 2 biosynthetic pathways, one leading to arginine and/or urea and the other to pyrimidine nucleotides. The small subunit (glutamine amidotransferase) binds and cleaves glutamine to supply the large subunit with the substrate ammonia.</text>
</comment>
<dbReference type="FunFam" id="3.50.30.20:FF:000001">
    <property type="entry name" value="Carbamoyl-phosphate synthase small chain"/>
    <property type="match status" value="1"/>
</dbReference>
<dbReference type="EC" id="6.3.5.5" evidence="11"/>
<feature type="binding site" evidence="11">
    <location>
        <position position="218"/>
    </location>
    <ligand>
        <name>L-glutamine</name>
        <dbReference type="ChEBI" id="CHEBI:58359"/>
    </ligand>
</feature>
<feature type="binding site" evidence="11">
    <location>
        <position position="290"/>
    </location>
    <ligand>
        <name>L-glutamine</name>
        <dbReference type="ChEBI" id="CHEBI:58359"/>
    </ligand>
</feature>
<dbReference type="SMART" id="SM01097">
    <property type="entry name" value="CPSase_sm_chain"/>
    <property type="match status" value="1"/>
</dbReference>
<dbReference type="EMBL" id="QNRX01000004">
    <property type="protein sequence ID" value="RBP67310.1"/>
    <property type="molecule type" value="Genomic_DNA"/>
</dbReference>
<evidence type="ECO:0000256" key="8">
    <source>
        <dbReference type="ARBA" id="ARBA00022975"/>
    </source>
</evidence>
<evidence type="ECO:0000256" key="5">
    <source>
        <dbReference type="ARBA" id="ARBA00022741"/>
    </source>
</evidence>
<comment type="caution">
    <text evidence="13">The sequence shown here is derived from an EMBL/GenBank/DDBJ whole genome shotgun (WGS) entry which is preliminary data.</text>
</comment>
<evidence type="ECO:0000313" key="14">
    <source>
        <dbReference type="Proteomes" id="UP000253490"/>
    </source>
</evidence>
<evidence type="ECO:0000313" key="13">
    <source>
        <dbReference type="EMBL" id="RBP67310.1"/>
    </source>
</evidence>
<evidence type="ECO:0000256" key="3">
    <source>
        <dbReference type="ARBA" id="ARBA00007800"/>
    </source>
</evidence>
<feature type="binding site" evidence="11">
    <location>
        <position position="289"/>
    </location>
    <ligand>
        <name>L-glutamine</name>
        <dbReference type="ChEBI" id="CHEBI:58359"/>
    </ligand>
</feature>
<evidence type="ECO:0000256" key="11">
    <source>
        <dbReference type="HAMAP-Rule" id="MF_01209"/>
    </source>
</evidence>
<evidence type="ECO:0000256" key="6">
    <source>
        <dbReference type="ARBA" id="ARBA00022840"/>
    </source>
</evidence>
<evidence type="ECO:0000256" key="7">
    <source>
        <dbReference type="ARBA" id="ARBA00022962"/>
    </source>
</evidence>
<dbReference type="SUPFAM" id="SSF52021">
    <property type="entry name" value="Carbamoyl phosphate synthetase, small subunit N-terminal domain"/>
    <property type="match status" value="1"/>
</dbReference>
<dbReference type="GO" id="GO:0004359">
    <property type="term" value="F:glutaminase activity"/>
    <property type="evidence" value="ECO:0007669"/>
    <property type="project" value="RHEA"/>
</dbReference>
<dbReference type="InterPro" id="IPR036480">
    <property type="entry name" value="CarbP_synth_ssu_N_sf"/>
</dbReference>
<comment type="catalytic activity">
    <reaction evidence="10 11">
        <text>L-glutamine + H2O = L-glutamate + NH4(+)</text>
        <dbReference type="Rhea" id="RHEA:15889"/>
        <dbReference type="ChEBI" id="CHEBI:15377"/>
        <dbReference type="ChEBI" id="CHEBI:28938"/>
        <dbReference type="ChEBI" id="CHEBI:29985"/>
        <dbReference type="ChEBI" id="CHEBI:58359"/>
    </reaction>
</comment>
<dbReference type="InterPro" id="IPR035686">
    <property type="entry name" value="CPSase_GATase1"/>
</dbReference>
<dbReference type="InterPro" id="IPR002474">
    <property type="entry name" value="CarbamoylP_synth_ssu_N"/>
</dbReference>
<keyword evidence="5 11" id="KW-0547">Nucleotide-binding</keyword>
<dbReference type="HAMAP" id="MF_01209">
    <property type="entry name" value="CPSase_S_chain"/>
    <property type="match status" value="1"/>
</dbReference>
<dbReference type="InterPro" id="IPR050472">
    <property type="entry name" value="Anth_synth/Amidotransfase"/>
</dbReference>
<dbReference type="PRINTS" id="PR00096">
    <property type="entry name" value="GATASE"/>
</dbReference>
<evidence type="ECO:0000259" key="12">
    <source>
        <dbReference type="SMART" id="SM01097"/>
    </source>
</evidence>
<reference evidence="13 14" key="1">
    <citation type="submission" date="2018-06" db="EMBL/GenBank/DDBJ databases">
        <title>Genomic Encyclopedia of Type Strains, Phase IV (KMG-IV): sequencing the most valuable type-strain genomes for metagenomic binning, comparative biology and taxonomic classification.</title>
        <authorList>
            <person name="Goeker M."/>
        </authorList>
    </citation>
    <scope>NUCLEOTIDE SEQUENCE [LARGE SCALE GENOMIC DNA]</scope>
    <source>
        <strain evidence="13 14">DSM 22112</strain>
    </source>
</reference>
<proteinExistence type="inferred from homology"/>
<keyword evidence="4 11" id="KW-0436">Ligase</keyword>
<organism evidence="13 14">
    <name type="scientific">Alkalibaculum bacchi</name>
    <dbReference type="NCBI Taxonomy" id="645887"/>
    <lineage>
        <taxon>Bacteria</taxon>
        <taxon>Bacillati</taxon>
        <taxon>Bacillota</taxon>
        <taxon>Clostridia</taxon>
        <taxon>Eubacteriales</taxon>
        <taxon>Eubacteriaceae</taxon>
        <taxon>Alkalibaculum</taxon>
    </lineage>
</organism>
<dbReference type="PROSITE" id="PS51273">
    <property type="entry name" value="GATASE_TYPE_1"/>
    <property type="match status" value="1"/>
</dbReference>
<keyword evidence="8 11" id="KW-0665">Pyrimidine biosynthesis</keyword>
<evidence type="ECO:0000256" key="10">
    <source>
        <dbReference type="ARBA" id="ARBA00049285"/>
    </source>
</evidence>
<feature type="region of interest" description="CPSase" evidence="11">
    <location>
        <begin position="1"/>
        <end position="169"/>
    </location>
</feature>
<protein>
    <recommendedName>
        <fullName evidence="11">Carbamoyl phosphate synthase small chain</fullName>
        <ecNumber evidence="11">6.3.5.5</ecNumber>
    </recommendedName>
    <alternativeName>
        <fullName evidence="11">Carbamoyl phosphate synthetase glutamine chain</fullName>
    </alternativeName>
</protein>
<feature type="binding site" evidence="11">
    <location>
        <position position="45"/>
    </location>
    <ligand>
        <name>L-glutamine</name>
        <dbReference type="ChEBI" id="CHEBI:58359"/>
    </ligand>
</feature>
<dbReference type="Gene3D" id="3.50.30.20">
    <property type="entry name" value="Carbamoyl-phosphate synthase small subunit, N-terminal domain"/>
    <property type="match status" value="1"/>
</dbReference>
<dbReference type="Pfam" id="PF00117">
    <property type="entry name" value="GATase"/>
    <property type="match status" value="1"/>
</dbReference>
<dbReference type="GO" id="GO:0005524">
    <property type="term" value="F:ATP binding"/>
    <property type="evidence" value="ECO:0007669"/>
    <property type="project" value="UniProtKB-UniRule"/>
</dbReference>
<evidence type="ECO:0000256" key="9">
    <source>
        <dbReference type="ARBA" id="ARBA00048816"/>
    </source>
</evidence>
<evidence type="ECO:0000256" key="2">
    <source>
        <dbReference type="ARBA" id="ARBA00005077"/>
    </source>
</evidence>
<dbReference type="NCBIfam" id="TIGR01368">
    <property type="entry name" value="CPSaseIIsmall"/>
    <property type="match status" value="1"/>
</dbReference>
<dbReference type="GO" id="GO:0004088">
    <property type="term" value="F:carbamoyl-phosphate synthase (glutamine-hydrolyzing) activity"/>
    <property type="evidence" value="ECO:0007669"/>
    <property type="project" value="UniProtKB-UniRule"/>
</dbReference>
<dbReference type="Pfam" id="PF00988">
    <property type="entry name" value="CPSase_sm_chain"/>
    <property type="match status" value="1"/>
</dbReference>
<dbReference type="GO" id="GO:0006207">
    <property type="term" value="P:'de novo' pyrimidine nucleobase biosynthetic process"/>
    <property type="evidence" value="ECO:0007669"/>
    <property type="project" value="InterPro"/>
</dbReference>
<keyword evidence="11" id="KW-0055">Arginine biosynthesis</keyword>
<keyword evidence="7 11" id="KW-0315">Glutamine amidotransferase</keyword>
<comment type="pathway">
    <text evidence="2 11">Amino-acid biosynthesis; L-arginine biosynthesis; carbamoyl phosphate from bicarbonate: step 1/1.</text>
</comment>
<accession>A0A366IAN8</accession>
<dbReference type="SUPFAM" id="SSF52317">
    <property type="entry name" value="Class I glutamine amidotransferase-like"/>
    <property type="match status" value="1"/>
</dbReference>
<feature type="binding site" evidence="11">
    <location>
        <position position="246"/>
    </location>
    <ligand>
        <name>L-glutamine</name>
        <dbReference type="ChEBI" id="CHEBI:58359"/>
    </ligand>
</feature>
<keyword evidence="14" id="KW-1185">Reference proteome</keyword>
<dbReference type="PRINTS" id="PR00099">
    <property type="entry name" value="CPSGATASE"/>
</dbReference>
<dbReference type="OrthoDB" id="9804328at2"/>
<comment type="pathway">
    <text evidence="1 11">Pyrimidine metabolism; UMP biosynthesis via de novo pathway; (S)-dihydroorotate from bicarbonate: step 1/3.</text>
</comment>
<dbReference type="InterPro" id="IPR029062">
    <property type="entry name" value="Class_I_gatase-like"/>
</dbReference>
<dbReference type="CDD" id="cd01744">
    <property type="entry name" value="GATase1_CPSase"/>
    <property type="match status" value="1"/>
</dbReference>
<feature type="binding site" evidence="11">
    <location>
        <position position="287"/>
    </location>
    <ligand>
        <name>L-glutamine</name>
        <dbReference type="ChEBI" id="CHEBI:58359"/>
    </ligand>
</feature>
<feature type="domain" description="Carbamoyl-phosphate synthase small subunit N-terminal" evidence="12">
    <location>
        <begin position="1"/>
        <end position="131"/>
    </location>
</feature>